<feature type="compositionally biased region" description="Basic and acidic residues" evidence="1">
    <location>
        <begin position="1822"/>
        <end position="1831"/>
    </location>
</feature>
<evidence type="ECO:0000313" key="4">
    <source>
        <dbReference type="Proteomes" id="UP001174677"/>
    </source>
</evidence>
<dbReference type="EMBL" id="JARPOI010000009">
    <property type="protein sequence ID" value="KAJ9173377.1"/>
    <property type="molecule type" value="Genomic_DNA"/>
</dbReference>
<name>A0ABQ9M3A4_HEVBR</name>
<feature type="domain" description="Agenet" evidence="2">
    <location>
        <begin position="1729"/>
        <end position="1787"/>
    </location>
</feature>
<feature type="compositionally biased region" description="Polar residues" evidence="1">
    <location>
        <begin position="1040"/>
        <end position="1064"/>
    </location>
</feature>
<feature type="region of interest" description="Disordered" evidence="1">
    <location>
        <begin position="1521"/>
        <end position="1574"/>
    </location>
</feature>
<dbReference type="CDD" id="cd20405">
    <property type="entry name" value="Tudor_Agenet_AtDUF_rpt1_3"/>
    <property type="match status" value="1"/>
</dbReference>
<feature type="region of interest" description="Disordered" evidence="1">
    <location>
        <begin position="857"/>
        <end position="909"/>
    </location>
</feature>
<feature type="compositionally biased region" description="Polar residues" evidence="1">
    <location>
        <begin position="2096"/>
        <end position="2112"/>
    </location>
</feature>
<dbReference type="Proteomes" id="UP001174677">
    <property type="component" value="Chromosome 9"/>
</dbReference>
<dbReference type="InterPro" id="IPR008395">
    <property type="entry name" value="Agenet-like_dom"/>
</dbReference>
<feature type="compositionally biased region" description="Polar residues" evidence="1">
    <location>
        <begin position="2034"/>
        <end position="2050"/>
    </location>
</feature>
<dbReference type="PANTHER" id="PTHR48429:SF1">
    <property type="entry name" value="AGENET DOMAIN-CONTAINING PROTEIN"/>
    <property type="match status" value="1"/>
</dbReference>
<feature type="compositionally biased region" description="Basic and acidic residues" evidence="1">
    <location>
        <begin position="753"/>
        <end position="768"/>
    </location>
</feature>
<gene>
    <name evidence="3" type="ORF">P3X46_016521</name>
</gene>
<dbReference type="Pfam" id="PF05641">
    <property type="entry name" value="Agenet"/>
    <property type="match status" value="1"/>
</dbReference>
<feature type="compositionally biased region" description="Polar residues" evidence="1">
    <location>
        <begin position="1795"/>
        <end position="1807"/>
    </location>
</feature>
<evidence type="ECO:0000259" key="2">
    <source>
        <dbReference type="SMART" id="SM00743"/>
    </source>
</evidence>
<keyword evidence="4" id="KW-1185">Reference proteome</keyword>
<comment type="caution">
    <text evidence="3">The sequence shown here is derived from an EMBL/GenBank/DDBJ whole genome shotgun (WGS) entry which is preliminary data.</text>
</comment>
<feature type="compositionally biased region" description="Basic and acidic residues" evidence="1">
    <location>
        <begin position="1939"/>
        <end position="1948"/>
    </location>
</feature>
<dbReference type="InterPro" id="IPR014002">
    <property type="entry name" value="Agenet_dom_plant"/>
</dbReference>
<sequence>MDYDDNDFHSQNLHLAGEGSNKFPPVLRPYALPKFDFDDSLHGNLRFDSLVETEVFLGIESNEDSQWIEDFSRGSSGIQFNSGGAESCSISRCNNVWSEATSSESVEMLLKSVGQEEHIPAQISSKESDACDELGCIIKQMEPSSKQDTNIPARVVGVTNLQPTLQPGEFPENFSVLNDDGGGQQPQVRDSSQAHQAIASVDPGLGDLTAISVDVRLPIAEGSQFIDDKCNEINQREGDTVINESLDNRTQEGSASATQINNAFATVKNIITSNDELINEGSPNHVNETADENVDVSGTDKGEHQEKGVVLSRVLNAEMDERDTPHLNNPLCMASVESMEEASAIENNMDSVEEPNIIPKGDSGLDTHVHSAVHAREVPPVVIEGNTAVESHEVEKSGACLLPTEENKCAEDKLDESSCLPEVHSSAEFVNETHAEGHVSSSTIVESKQMCKKNEVPRQCDVDKCDKDIHVIEQKENIVLPADDSNRDTIIDKGVGTSSFVEGSAGNELIVSEPQSDSTAGRESAADFTFESANLSCNAVDEVPVTSGNGTSTDAVIDHKDVEVSGLPVVFTCSDREEEIVAKISTETSLCDHKASCQVTTRVDPVSESEKESFAAAEQMMCEPVDHSVSAVDACNTEGGLEPLEVVTKKMGQDCTKDKEVCQAPCDSSANKGDSIVALVKENDDKKIKNISEPTVNNEILVPVPSAIKESFQDTNHKGQEEHSVMVSGEEHESSDNLDKRAGGSPTVIRTTELSRGESNKEELRRLSDQSVSVSEVTDGDTIKIKSASKDPNQNDASKDESSFTFEVSPMADLPQKDAKNWQPFSNIEAGKASPIVDGSTSTSGLGQLDPKIAQDLSRGSSKVSDVAIARGASKGSSERKTRRASGKSTAKETAKKGNPVKVASSMRSDRGDKITNVSLSTSGVSQLVQSNEMQRYGHLDSCNVKPFVLAPSTSGLPDLNSSVSLAAVFQQPFTDLQQVQLRAQIFVYGALIQGTPPDEAYMISAFGGPDGGRSIWENTWRLCIERLHGQKSPLITPETPLQSRSGASAPEQSIKQNALQSKAVSPPVVRGSSKGTPTIVNPIVPLSSPLWSMPTPSDTMQTSGMTRSPVMDYQRALSPLHPHQAPVIRNFVGHSPSWLSQAPFGGPWVASPQTSTLDVSGRFSVQSPITETVQLTPVKESSVPHLSGAKLTSPMVQSGASACVFTGTTSVLDTKMVTSSGNLTSADPKPRKRKKTSASENPGMNILPPPPHVEPIITSVVANPLSTSIAITTPVGFISKAPTEKFIKSATPTSSDLTKGSQNMEPRSILSEDTLGKIKEARLQAEDAAALAASAASQSEEIWDQLAKQRNSGLLPDDETKLASAAVAIAAAAAVAKAAAAAAKVASNAALQAKLMAEEAVVCGGHQNPSQMNVLSLSDGMKNLGKATPASILKGGDGTNSSNSVLVAAREAARRRVETALAASKRAENMDAIVKAAELAAEAVSQAGKIVAMGDPLPLSELVAAGPGGYWKVGQVTSEPVSKSNDIGRENVNVDSGGGSDTSTGQLKEIASDEKENQITDLGKSPASRDISSEEHGRFLDGVSGSCASTAKVAKGQKGRKASDLAKTIGVVPESENGARCSIVQNEYGKVETLKENSIKENSIVEVFKDGSGFKAAWFPAKVLSLKDGKAYVSYTELTSGEGSEKLKEWVPLEGEGDEAPKMRVARPHTAMPFEGTRKRRRAAMGDYDWSIGDRVDAWIQDSWWEGVVTEKSKKDEPVVTVNFPAQGETTILKPWELRPSLIWKDEEWIEWSNSGENKQSSQGGDTPQMKRPRVHSPVVEAKEKDKTSKSIDAVESDKSDDPKLFDLSADEKLFNIGKSTRYENRSDSLRMTRTGLQKEGSRVIFGVPKPGKKRKFMEVSKHYVADRSSQINEPNDSVKLTKYLMPQGAGSRGWKSSKTESNERRAAIPKPRVLKSAKPQNVSVRTIPQKDNLSSTAVSAPDDGAVADNTMKAKDSVNHGVNTLEKQNLMGFQSFSSSDGPTEGPILFSALAPTSDTVSSKKMHTSNAKPERVSKGKLAPAGGKLSKIEEDKALNGNSTKLTSDPVEPRRSNRRIQPTSRLLEGLQSSLMVSKIPSVSHDKSHKSRNVSRGNNNG</sequence>
<feature type="compositionally biased region" description="Basic and acidic residues" evidence="1">
    <location>
        <begin position="713"/>
        <end position="742"/>
    </location>
</feature>
<feature type="region of interest" description="Disordered" evidence="1">
    <location>
        <begin position="2014"/>
        <end position="2137"/>
    </location>
</feature>
<protein>
    <recommendedName>
        <fullName evidence="2">Agenet domain-containing protein</fullName>
    </recommendedName>
</protein>
<organism evidence="3 4">
    <name type="scientific">Hevea brasiliensis</name>
    <name type="common">Para rubber tree</name>
    <name type="synonym">Siphonia brasiliensis</name>
    <dbReference type="NCBI Taxonomy" id="3981"/>
    <lineage>
        <taxon>Eukaryota</taxon>
        <taxon>Viridiplantae</taxon>
        <taxon>Streptophyta</taxon>
        <taxon>Embryophyta</taxon>
        <taxon>Tracheophyta</taxon>
        <taxon>Spermatophyta</taxon>
        <taxon>Magnoliopsida</taxon>
        <taxon>eudicotyledons</taxon>
        <taxon>Gunneridae</taxon>
        <taxon>Pentapetalae</taxon>
        <taxon>rosids</taxon>
        <taxon>fabids</taxon>
        <taxon>Malpighiales</taxon>
        <taxon>Euphorbiaceae</taxon>
        <taxon>Crotonoideae</taxon>
        <taxon>Micrandreae</taxon>
        <taxon>Hevea</taxon>
    </lineage>
</organism>
<dbReference type="PANTHER" id="PTHR48429">
    <property type="entry name" value="AGENET DOMAIN-CONTAINING PROTEIN"/>
    <property type="match status" value="1"/>
</dbReference>
<dbReference type="InterPro" id="IPR055274">
    <property type="entry name" value="SWO1"/>
</dbReference>
<feature type="compositionally biased region" description="Polar residues" evidence="1">
    <location>
        <begin position="1960"/>
        <end position="1980"/>
    </location>
</feature>
<feature type="region of interest" description="Disordered" evidence="1">
    <location>
        <begin position="1034"/>
        <end position="1077"/>
    </location>
</feature>
<dbReference type="EMBL" id="JARPOI010000009">
    <property type="protein sequence ID" value="KAJ9173379.1"/>
    <property type="molecule type" value="Genomic_DNA"/>
</dbReference>
<proteinExistence type="predicted"/>
<accession>A0ABQ9M3A4</accession>
<feature type="region of interest" description="Disordered" evidence="1">
    <location>
        <begin position="1220"/>
        <end position="1252"/>
    </location>
</feature>
<feature type="domain" description="Agenet" evidence="2">
    <location>
        <begin position="1638"/>
        <end position="1702"/>
    </location>
</feature>
<feature type="region of interest" description="Disordered" evidence="1">
    <location>
        <begin position="1795"/>
        <end position="1844"/>
    </location>
</feature>
<evidence type="ECO:0000256" key="1">
    <source>
        <dbReference type="SAM" id="MobiDB-lite"/>
    </source>
</evidence>
<feature type="region of interest" description="Disordered" evidence="1">
    <location>
        <begin position="713"/>
        <end position="803"/>
    </location>
</feature>
<feature type="region of interest" description="Disordered" evidence="1">
    <location>
        <begin position="1929"/>
        <end position="1995"/>
    </location>
</feature>
<reference evidence="3" key="1">
    <citation type="journal article" date="2023" name="Plant Biotechnol. J.">
        <title>Chromosome-level wild Hevea brasiliensis genome provides new tools for genomic-assisted breeding and valuable loci to elevate rubber yield.</title>
        <authorList>
            <person name="Cheng H."/>
            <person name="Song X."/>
            <person name="Hu Y."/>
            <person name="Wu T."/>
            <person name="Yang Q."/>
            <person name="An Z."/>
            <person name="Feng S."/>
            <person name="Deng Z."/>
            <person name="Wu W."/>
            <person name="Zeng X."/>
            <person name="Tu M."/>
            <person name="Wang X."/>
            <person name="Huang H."/>
        </authorList>
    </citation>
    <scope>NUCLEOTIDE SEQUENCE</scope>
    <source>
        <strain evidence="3">MT/VB/25A 57/8</strain>
    </source>
</reference>
<evidence type="ECO:0000313" key="3">
    <source>
        <dbReference type="EMBL" id="KAJ9173379.1"/>
    </source>
</evidence>
<dbReference type="SMART" id="SM00743">
    <property type="entry name" value="Agenet"/>
    <property type="match status" value="2"/>
</dbReference>